<dbReference type="Proteomes" id="UP001381693">
    <property type="component" value="Unassembled WGS sequence"/>
</dbReference>
<evidence type="ECO:0000313" key="3">
    <source>
        <dbReference type="Proteomes" id="UP001381693"/>
    </source>
</evidence>
<keyword evidence="1" id="KW-0472">Membrane</keyword>
<reference evidence="2 3" key="1">
    <citation type="submission" date="2023-11" db="EMBL/GenBank/DDBJ databases">
        <title>Halocaridina rubra genome assembly.</title>
        <authorList>
            <person name="Smith C."/>
        </authorList>
    </citation>
    <scope>NUCLEOTIDE SEQUENCE [LARGE SCALE GENOMIC DNA]</scope>
    <source>
        <strain evidence="2">EP-1</strain>
        <tissue evidence="2">Whole</tissue>
    </source>
</reference>
<keyword evidence="3" id="KW-1185">Reference proteome</keyword>
<keyword evidence="1" id="KW-0812">Transmembrane</keyword>
<feature type="transmembrane region" description="Helical" evidence="1">
    <location>
        <begin position="6"/>
        <end position="22"/>
    </location>
</feature>
<name>A0AAN8X2W1_HALRR</name>
<dbReference type="GO" id="GO:0016746">
    <property type="term" value="F:acyltransferase activity"/>
    <property type="evidence" value="ECO:0007669"/>
    <property type="project" value="UniProtKB-KW"/>
</dbReference>
<accession>A0AAN8X2W1</accession>
<gene>
    <name evidence="2" type="primary">MBOAT7</name>
    <name evidence="2" type="ORF">SK128_024597</name>
</gene>
<dbReference type="EMBL" id="JAXCGZ010015151">
    <property type="protein sequence ID" value="KAK7071075.1"/>
    <property type="molecule type" value="Genomic_DNA"/>
</dbReference>
<comment type="caution">
    <text evidence="2">The sequence shown here is derived from an EMBL/GenBank/DDBJ whole genome shotgun (WGS) entry which is preliminary data.</text>
</comment>
<feature type="transmembrane region" description="Helical" evidence="1">
    <location>
        <begin position="34"/>
        <end position="57"/>
    </location>
</feature>
<sequence length="168" mass="19138">MNFDDIVYLSLLIGCIAFGEVYRKLGSSEARKWIGTIVGLGVVLVVSGIHILHPIFLTVTNICILHFLDKRLCHVVSFVWSFSYLLFFRVCHYLGLEMPPAHTNAILMMLTLKYKIGTSNAGISLLHRREELFTVPLVNSSYGTDFSSTFYLDICCMNIFQTRLDEYL</sequence>
<evidence type="ECO:0000256" key="1">
    <source>
        <dbReference type="SAM" id="Phobius"/>
    </source>
</evidence>
<keyword evidence="1" id="KW-1133">Transmembrane helix</keyword>
<evidence type="ECO:0000313" key="2">
    <source>
        <dbReference type="EMBL" id="KAK7071075.1"/>
    </source>
</evidence>
<dbReference type="AlphaFoldDB" id="A0AAN8X2W1"/>
<protein>
    <submittedName>
        <fullName evidence="2">Lysophospholipid acyltransferase 7</fullName>
    </submittedName>
</protein>
<keyword evidence="2" id="KW-0808">Transferase</keyword>
<feature type="transmembrane region" description="Helical" evidence="1">
    <location>
        <begin position="77"/>
        <end position="96"/>
    </location>
</feature>
<organism evidence="2 3">
    <name type="scientific">Halocaridina rubra</name>
    <name type="common">Hawaiian red shrimp</name>
    <dbReference type="NCBI Taxonomy" id="373956"/>
    <lineage>
        <taxon>Eukaryota</taxon>
        <taxon>Metazoa</taxon>
        <taxon>Ecdysozoa</taxon>
        <taxon>Arthropoda</taxon>
        <taxon>Crustacea</taxon>
        <taxon>Multicrustacea</taxon>
        <taxon>Malacostraca</taxon>
        <taxon>Eumalacostraca</taxon>
        <taxon>Eucarida</taxon>
        <taxon>Decapoda</taxon>
        <taxon>Pleocyemata</taxon>
        <taxon>Caridea</taxon>
        <taxon>Atyoidea</taxon>
        <taxon>Atyidae</taxon>
        <taxon>Halocaridina</taxon>
    </lineage>
</organism>
<keyword evidence="2" id="KW-0012">Acyltransferase</keyword>
<proteinExistence type="predicted"/>